<name>A0A3A1YXL1_9BURK</name>
<dbReference type="SUPFAM" id="SSF53822">
    <property type="entry name" value="Periplasmic binding protein-like I"/>
    <property type="match status" value="1"/>
</dbReference>
<dbReference type="PRINTS" id="PR00337">
    <property type="entry name" value="LEUILEVALBP"/>
</dbReference>
<dbReference type="InterPro" id="IPR028081">
    <property type="entry name" value="Leu-bd"/>
</dbReference>
<dbReference type="EMBL" id="NQYH01000004">
    <property type="protein sequence ID" value="RIY41214.1"/>
    <property type="molecule type" value="Genomic_DNA"/>
</dbReference>
<dbReference type="PROSITE" id="PS51318">
    <property type="entry name" value="TAT"/>
    <property type="match status" value="1"/>
</dbReference>
<comment type="similarity">
    <text evidence="1">Belongs to the leucine-binding protein family.</text>
</comment>
<dbReference type="CDD" id="cd06342">
    <property type="entry name" value="PBP1_ABC_LIVBP-like"/>
    <property type="match status" value="1"/>
</dbReference>
<dbReference type="OrthoDB" id="9783240at2"/>
<organism evidence="7 8">
    <name type="scientific">Neopusillimonas maritima</name>
    <dbReference type="NCBI Taxonomy" id="2026239"/>
    <lineage>
        <taxon>Bacteria</taxon>
        <taxon>Pseudomonadati</taxon>
        <taxon>Pseudomonadota</taxon>
        <taxon>Betaproteobacteria</taxon>
        <taxon>Burkholderiales</taxon>
        <taxon>Alcaligenaceae</taxon>
        <taxon>Neopusillimonas</taxon>
    </lineage>
</organism>
<gene>
    <name evidence="7" type="ORF">CJP73_06665</name>
</gene>
<evidence type="ECO:0000256" key="5">
    <source>
        <dbReference type="SAM" id="SignalP"/>
    </source>
</evidence>
<evidence type="ECO:0000256" key="2">
    <source>
        <dbReference type="ARBA" id="ARBA00022448"/>
    </source>
</evidence>
<dbReference type="PANTHER" id="PTHR47151">
    <property type="entry name" value="LEU/ILE/VAL-BINDING ABC TRANSPORTER SUBUNIT"/>
    <property type="match status" value="1"/>
</dbReference>
<dbReference type="PANTHER" id="PTHR47151:SF2">
    <property type="entry name" value="AMINO ACID BINDING PROTEIN"/>
    <property type="match status" value="1"/>
</dbReference>
<feature type="domain" description="Leucine-binding protein" evidence="6">
    <location>
        <begin position="40"/>
        <end position="365"/>
    </location>
</feature>
<dbReference type="Gene3D" id="3.40.50.2300">
    <property type="match status" value="2"/>
</dbReference>
<dbReference type="InterPro" id="IPR000709">
    <property type="entry name" value="Leu_Ile_Val-bd"/>
</dbReference>
<keyword evidence="4" id="KW-0029">Amino-acid transport</keyword>
<dbReference type="Proteomes" id="UP000266206">
    <property type="component" value="Unassembled WGS sequence"/>
</dbReference>
<comment type="caution">
    <text evidence="7">The sequence shown here is derived from an EMBL/GenBank/DDBJ whole genome shotgun (WGS) entry which is preliminary data.</text>
</comment>
<evidence type="ECO:0000259" key="6">
    <source>
        <dbReference type="Pfam" id="PF13458"/>
    </source>
</evidence>
<feature type="signal peptide" evidence="5">
    <location>
        <begin position="1"/>
        <end position="37"/>
    </location>
</feature>
<dbReference type="Pfam" id="PF13458">
    <property type="entry name" value="Peripla_BP_6"/>
    <property type="match status" value="1"/>
</dbReference>
<dbReference type="InterPro" id="IPR006311">
    <property type="entry name" value="TAT_signal"/>
</dbReference>
<dbReference type="AlphaFoldDB" id="A0A3A1YXL1"/>
<protein>
    <submittedName>
        <fullName evidence="7">Branched chain amino acid ABC transporter substrate-binding protein</fullName>
    </submittedName>
</protein>
<proteinExistence type="inferred from homology"/>
<accession>A0A3A1YXL1</accession>
<reference evidence="7 8" key="1">
    <citation type="submission" date="2017-08" db="EMBL/GenBank/DDBJ databases">
        <title>Pusillimonas indicus sp. nov., a member of the family Alcaligenaceae isolated from surface seawater.</title>
        <authorList>
            <person name="Li J."/>
        </authorList>
    </citation>
    <scope>NUCLEOTIDE SEQUENCE [LARGE SCALE GENOMIC DNA]</scope>
    <source>
        <strain evidence="7 8">L52-1-41</strain>
    </source>
</reference>
<dbReference type="GO" id="GO:0006865">
    <property type="term" value="P:amino acid transport"/>
    <property type="evidence" value="ECO:0007669"/>
    <property type="project" value="UniProtKB-KW"/>
</dbReference>
<keyword evidence="3 5" id="KW-0732">Signal</keyword>
<dbReference type="RefSeq" id="WP_114419379.1">
    <property type="nucleotide sequence ID" value="NZ_NQYH01000004.1"/>
</dbReference>
<evidence type="ECO:0000256" key="1">
    <source>
        <dbReference type="ARBA" id="ARBA00010062"/>
    </source>
</evidence>
<keyword evidence="2" id="KW-0813">Transport</keyword>
<evidence type="ECO:0000256" key="4">
    <source>
        <dbReference type="ARBA" id="ARBA00022970"/>
    </source>
</evidence>
<sequence length="383" mass="40753">MNAFSTLTKTSASRRRHLAGALVVACATLLGAGVAQAQDTIKLGFIGPLSGGNAQQGLGAKNGFLLAIDQWNETEGVPFKVEGIVLDDASDPQAGVSAALKLVNDRDVVAATGHWNSPVALATLPVFNRSQMPFIVWGAISPKITEQNLPNTTRVTPTLVNENKPLADWAAKELGAKKIAIISDTSDYGAANLKWFGTFFEEAGGEIIARESFPVGTTDFRAILTKVKSLNPDAVYFGGVITEAGIVRKQMAELGMEQPMLGISGIHDPQLIEIAGDAANGVVVGVPKAQSNPKLKAMEEAYKANDYKEAQSPYTKYAYDATGILLEAIKQAGPKDKKAIAETIRGISYEGALGTTTFDDNGQTEIPVDIEVRTVKNGEWTNY</sequence>
<evidence type="ECO:0000313" key="7">
    <source>
        <dbReference type="EMBL" id="RIY41214.1"/>
    </source>
</evidence>
<dbReference type="InterPro" id="IPR028082">
    <property type="entry name" value="Peripla_BP_I"/>
</dbReference>
<feature type="chain" id="PRO_5017463917" evidence="5">
    <location>
        <begin position="38"/>
        <end position="383"/>
    </location>
</feature>
<evidence type="ECO:0000256" key="3">
    <source>
        <dbReference type="ARBA" id="ARBA00022729"/>
    </source>
</evidence>
<evidence type="ECO:0000313" key="8">
    <source>
        <dbReference type="Proteomes" id="UP000266206"/>
    </source>
</evidence>